<dbReference type="Proteomes" id="UP000037326">
    <property type="component" value="Unassembled WGS sequence"/>
</dbReference>
<comment type="caution">
    <text evidence="2">The sequence shown here is derived from an EMBL/GenBank/DDBJ whole genome shotgun (WGS) entry which is preliminary data.</text>
</comment>
<evidence type="ECO:0000313" key="2">
    <source>
        <dbReference type="EMBL" id="KMY31921.1"/>
    </source>
</evidence>
<protein>
    <submittedName>
        <fullName evidence="2">Uncharacterized protein</fullName>
    </submittedName>
</protein>
<feature type="transmembrane region" description="Helical" evidence="1">
    <location>
        <begin position="73"/>
        <end position="94"/>
    </location>
</feature>
<dbReference type="RefSeq" id="WP_049664794.1">
    <property type="nucleotide sequence ID" value="NZ_LFXJ01000005.1"/>
</dbReference>
<sequence>MKKYISLNLILFIVFLTGTILSIFIIYKDIDTSFSLKLITGYVIYLLLYGIFIIAMVIANMRKLNWIQIRKRVFTLIIWFIFISVAHYLVFYILNKKMDVWDLGVPLATSLGLSFSDLMFKKKKTKKLVVSLMNDKD</sequence>
<reference evidence="3" key="1">
    <citation type="submission" date="2015-07" db="EMBL/GenBank/DDBJ databases">
        <authorList>
            <consortium name="Consortium for Microbial Forensics and Genomics (microFORGE)"/>
            <person name="Knight B.M."/>
            <person name="Roberts D.P."/>
            <person name="Lin D."/>
            <person name="Hari K."/>
            <person name="Fletcher J."/>
            <person name="Melcher U."/>
            <person name="Blagden T."/>
            <person name="Winegar R.A."/>
        </authorList>
    </citation>
    <scope>NUCLEOTIDE SEQUENCE [LARGE SCALE GENOMIC DNA]</scope>
    <source>
        <strain evidence="3">DSM 23493</strain>
    </source>
</reference>
<gene>
    <name evidence="2" type="ORF">ACZ11_06995</name>
</gene>
<keyword evidence="1" id="KW-0812">Transmembrane</keyword>
<accession>A0A0K9FCR8</accession>
<dbReference type="OrthoDB" id="1926101at2"/>
<dbReference type="AlphaFoldDB" id="A0A0K9FCR8"/>
<dbReference type="PATRIC" id="fig|582475.4.peg.882"/>
<keyword evidence="1" id="KW-0472">Membrane</keyword>
<evidence type="ECO:0000256" key="1">
    <source>
        <dbReference type="SAM" id="Phobius"/>
    </source>
</evidence>
<dbReference type="GeneID" id="96598020"/>
<feature type="transmembrane region" description="Helical" evidence="1">
    <location>
        <begin position="39"/>
        <end position="61"/>
    </location>
</feature>
<proteinExistence type="predicted"/>
<name>A0A0K9FCR8_9BACI</name>
<evidence type="ECO:0000313" key="3">
    <source>
        <dbReference type="Proteomes" id="UP000037326"/>
    </source>
</evidence>
<dbReference type="EMBL" id="LFXJ01000005">
    <property type="protein sequence ID" value="KMY31921.1"/>
    <property type="molecule type" value="Genomic_DNA"/>
</dbReference>
<feature type="transmembrane region" description="Helical" evidence="1">
    <location>
        <begin position="7"/>
        <end position="27"/>
    </location>
</feature>
<keyword evidence="1" id="KW-1133">Transmembrane helix</keyword>
<organism evidence="2 3">
    <name type="scientific">Lysinibacillus xylanilyticus</name>
    <dbReference type="NCBI Taxonomy" id="582475"/>
    <lineage>
        <taxon>Bacteria</taxon>
        <taxon>Bacillati</taxon>
        <taxon>Bacillota</taxon>
        <taxon>Bacilli</taxon>
        <taxon>Bacillales</taxon>
        <taxon>Bacillaceae</taxon>
        <taxon>Lysinibacillus</taxon>
    </lineage>
</organism>